<keyword evidence="3" id="KW-0597">Phosphoprotein</keyword>
<feature type="region of interest" description="Disordered" evidence="5">
    <location>
        <begin position="1"/>
        <end position="431"/>
    </location>
</feature>
<evidence type="ECO:0000256" key="4">
    <source>
        <dbReference type="ARBA" id="ARBA00038161"/>
    </source>
</evidence>
<protein>
    <submittedName>
        <fullName evidence="6">Uncharacterized protein</fullName>
    </submittedName>
</protein>
<feature type="compositionally biased region" description="Low complexity" evidence="5">
    <location>
        <begin position="396"/>
        <end position="423"/>
    </location>
</feature>
<dbReference type="InterPro" id="IPR051976">
    <property type="entry name" value="Synaptopodin_domain"/>
</dbReference>
<dbReference type="GO" id="GO:0003779">
    <property type="term" value="F:actin binding"/>
    <property type="evidence" value="ECO:0007669"/>
    <property type="project" value="TreeGrafter"/>
</dbReference>
<feature type="compositionally biased region" description="Low complexity" evidence="5">
    <location>
        <begin position="89"/>
        <end position="98"/>
    </location>
</feature>
<reference evidence="6" key="1">
    <citation type="submission" date="2019-08" db="EMBL/GenBank/DDBJ databases">
        <title>The genome of the North American firefly Photinus pyralis.</title>
        <authorList>
            <consortium name="Photinus pyralis genome working group"/>
            <person name="Fallon T.R."/>
            <person name="Sander Lower S.E."/>
            <person name="Weng J.-K."/>
        </authorList>
    </citation>
    <scope>NUCLEOTIDE SEQUENCE</scope>
    <source>
        <strain evidence="6">TRF0915ILg1</strain>
        <tissue evidence="6">Whole body</tissue>
    </source>
</reference>
<dbReference type="GO" id="GO:0005634">
    <property type="term" value="C:nucleus"/>
    <property type="evidence" value="ECO:0007669"/>
    <property type="project" value="TreeGrafter"/>
</dbReference>
<feature type="compositionally biased region" description="Basic and acidic residues" evidence="5">
    <location>
        <begin position="65"/>
        <end position="88"/>
    </location>
</feature>
<dbReference type="GO" id="GO:0032233">
    <property type="term" value="P:positive regulation of actin filament bundle assembly"/>
    <property type="evidence" value="ECO:0007669"/>
    <property type="project" value="TreeGrafter"/>
</dbReference>
<comment type="similarity">
    <text evidence="4">Belongs to the synaptopodin family.</text>
</comment>
<dbReference type="PANTHER" id="PTHR24217:SF0">
    <property type="entry name" value="PDZ DOMAIN-CONTAINING PROTEIN"/>
    <property type="match status" value="1"/>
</dbReference>
<evidence type="ECO:0000313" key="6">
    <source>
        <dbReference type="EMBL" id="KAF2896718.1"/>
    </source>
</evidence>
<organism evidence="6 7">
    <name type="scientific">Ignelater luminosus</name>
    <name type="common">Cucubano</name>
    <name type="synonym">Pyrophorus luminosus</name>
    <dbReference type="NCBI Taxonomy" id="2038154"/>
    <lineage>
        <taxon>Eukaryota</taxon>
        <taxon>Metazoa</taxon>
        <taxon>Ecdysozoa</taxon>
        <taxon>Arthropoda</taxon>
        <taxon>Hexapoda</taxon>
        <taxon>Insecta</taxon>
        <taxon>Pterygota</taxon>
        <taxon>Neoptera</taxon>
        <taxon>Endopterygota</taxon>
        <taxon>Coleoptera</taxon>
        <taxon>Polyphaga</taxon>
        <taxon>Elateriformia</taxon>
        <taxon>Elateroidea</taxon>
        <taxon>Elateridae</taxon>
        <taxon>Agrypninae</taxon>
        <taxon>Pyrophorini</taxon>
        <taxon>Ignelater</taxon>
    </lineage>
</organism>
<comment type="caution">
    <text evidence="6">The sequence shown here is derived from an EMBL/GenBank/DDBJ whole genome shotgun (WGS) entry which is preliminary data.</text>
</comment>
<feature type="compositionally biased region" description="Basic and acidic residues" evidence="5">
    <location>
        <begin position="268"/>
        <end position="350"/>
    </location>
</feature>
<feature type="compositionally biased region" description="Acidic residues" evidence="5">
    <location>
        <begin position="27"/>
        <end position="64"/>
    </location>
</feature>
<keyword evidence="7" id="KW-1185">Reference proteome</keyword>
<comment type="subcellular location">
    <subcellularLocation>
        <location evidence="1">Cytoplasm</location>
    </subcellularLocation>
</comment>
<evidence type="ECO:0000256" key="2">
    <source>
        <dbReference type="ARBA" id="ARBA00022490"/>
    </source>
</evidence>
<feature type="compositionally biased region" description="Polar residues" evidence="5">
    <location>
        <begin position="381"/>
        <end position="394"/>
    </location>
</feature>
<dbReference type="Proteomes" id="UP000801492">
    <property type="component" value="Unassembled WGS sequence"/>
</dbReference>
<gene>
    <name evidence="6" type="ORF">ILUMI_09456</name>
</gene>
<dbReference type="EMBL" id="VTPC01004808">
    <property type="protein sequence ID" value="KAF2896718.1"/>
    <property type="molecule type" value="Genomic_DNA"/>
</dbReference>
<dbReference type="GO" id="GO:0015629">
    <property type="term" value="C:actin cytoskeleton"/>
    <property type="evidence" value="ECO:0007669"/>
    <property type="project" value="TreeGrafter"/>
</dbReference>
<feature type="compositionally biased region" description="Basic and acidic residues" evidence="5">
    <location>
        <begin position="99"/>
        <end position="257"/>
    </location>
</feature>
<feature type="compositionally biased region" description="Basic residues" evidence="5">
    <location>
        <begin position="1"/>
        <end position="16"/>
    </location>
</feature>
<evidence type="ECO:0000256" key="1">
    <source>
        <dbReference type="ARBA" id="ARBA00004496"/>
    </source>
</evidence>
<sequence>MKVIVRKRNHPKSHQKKPPEKSVEISSSEEDEYEEIEVEEVEEEEEEIEEIEVEEETDEEEEEEPVKKTPEKPPQEPIKKPPEEHPKQQTEQPSAKTPEVVKKEPEAPVEKLPEKTSEKPIEKTPEKPAEKPSEKTSEVVETPAEKAVEKPTEKAPEKPAEQPSKETSEAIKKPAEEAVEKAIEKPEKPTEQASDVVKKEPEKSEEKLPEKPLEKPPEQPSEKPAEKPLDKTPEVAEKPPEKPAEKLPEATAEKPTEEQPSEIPPAKPIDESPEKPTEQPPEKLTEKLIEKPPEQPSEKPAEKPQEALSEKQPEESAEKLPEKPAEKPAEKTAEKPPEKPTEESPKKSTEEPQPPSVVSSGTPQIAEIDTYAERDKELKDSFQQGVNGTGNKYSFQKYSESSSETYKYTQESSGSYSSFGQDSMLANDENAPKPINLEKIFTPAEDAPQITPHRKNIFASSAFYAKGLHPTMEEQVELAKRISSSLSDVSNKTSKGQSMYINRKKRSVKWVHEGEGQANGAENGFGVEGSDENKPLLKLVMNPRGKVHDIYSLRKQGYNIESALSPEVCQEIVRDLNSPRGKGAELFAKRRKRSEKWVVAETEGTRPAALEDIAPPPTPKPIVPPILPPTNLPTPGYLPETVQRVQHNQKLDQIQERFARPRVKLIKSPWDAALETGSVDAAFEDVAPVWPTKGNFVKPTVDSYEQAIRSNSLPSWSGAKKGYNPNPAYNSNSINRMVENFQKGVSNVDVYKPKLPQAWNTDAPPPPQY</sequence>
<keyword evidence="2" id="KW-0963">Cytoplasm</keyword>
<feature type="non-terminal residue" evidence="6">
    <location>
        <position position="1"/>
    </location>
</feature>
<evidence type="ECO:0000256" key="5">
    <source>
        <dbReference type="SAM" id="MobiDB-lite"/>
    </source>
</evidence>
<name>A0A8K0D510_IGNLU</name>
<dbReference type="GO" id="GO:0030018">
    <property type="term" value="C:Z disc"/>
    <property type="evidence" value="ECO:0007669"/>
    <property type="project" value="TreeGrafter"/>
</dbReference>
<accession>A0A8K0D510</accession>
<dbReference type="PANTHER" id="PTHR24217">
    <property type="entry name" value="PUTATIVE-RELATED"/>
    <property type="match status" value="1"/>
</dbReference>
<evidence type="ECO:0000313" key="7">
    <source>
        <dbReference type="Proteomes" id="UP000801492"/>
    </source>
</evidence>
<dbReference type="OrthoDB" id="300641at2759"/>
<feature type="compositionally biased region" description="Basic and acidic residues" evidence="5">
    <location>
        <begin position="371"/>
        <end position="380"/>
    </location>
</feature>
<proteinExistence type="inferred from homology"/>
<evidence type="ECO:0000256" key="3">
    <source>
        <dbReference type="ARBA" id="ARBA00022553"/>
    </source>
</evidence>
<dbReference type="AlphaFoldDB" id="A0A8K0D510"/>